<dbReference type="AlphaFoldDB" id="A0A7M2YTU8"/>
<dbReference type="PRINTS" id="PR00505">
    <property type="entry name" value="D12N6MTFRASE"/>
</dbReference>
<dbReference type="RefSeq" id="WP_220150651.1">
    <property type="nucleotide sequence ID" value="NZ_QQZY01000009.1"/>
</dbReference>
<evidence type="ECO:0000256" key="1">
    <source>
        <dbReference type="ARBA" id="ARBA00006594"/>
    </source>
</evidence>
<proteinExistence type="inferred from homology"/>
<comment type="catalytic activity">
    <reaction evidence="6">
        <text>a 2'-deoxyadenosine in DNA + S-adenosyl-L-methionine = an N(6)-methyl-2'-deoxyadenosine in DNA + S-adenosyl-L-homocysteine + H(+)</text>
        <dbReference type="Rhea" id="RHEA:15197"/>
        <dbReference type="Rhea" id="RHEA-COMP:12418"/>
        <dbReference type="Rhea" id="RHEA-COMP:12419"/>
        <dbReference type="ChEBI" id="CHEBI:15378"/>
        <dbReference type="ChEBI" id="CHEBI:57856"/>
        <dbReference type="ChEBI" id="CHEBI:59789"/>
        <dbReference type="ChEBI" id="CHEBI:90615"/>
        <dbReference type="ChEBI" id="CHEBI:90616"/>
        <dbReference type="EC" id="2.1.1.72"/>
    </reaction>
</comment>
<evidence type="ECO:0000256" key="4">
    <source>
        <dbReference type="ARBA" id="ARBA00022679"/>
    </source>
</evidence>
<reference evidence="7 8" key="1">
    <citation type="submission" date="2018-07" db="EMBL/GenBank/DDBJ databases">
        <title>High-quality-draft genome sequence of Gaiella occulta.</title>
        <authorList>
            <person name="Severino R."/>
            <person name="Froufe H.J.C."/>
            <person name="Rainey F.A."/>
            <person name="Barroso C."/>
            <person name="Albuquerque L."/>
            <person name="Lobo-Da-Cunha A."/>
            <person name="Da Costa M.S."/>
            <person name="Egas C."/>
        </authorList>
    </citation>
    <scope>NUCLEOTIDE SEQUENCE [LARGE SCALE GENOMIC DNA]</scope>
    <source>
        <strain evidence="7 8">F2-233</strain>
    </source>
</reference>
<protein>
    <recommendedName>
        <fullName evidence="2">site-specific DNA-methyltransferase (adenine-specific)</fullName>
        <ecNumber evidence="2">2.1.1.72</ecNumber>
    </recommendedName>
</protein>
<dbReference type="EMBL" id="QQZY01000009">
    <property type="protein sequence ID" value="RDI73513.1"/>
    <property type="molecule type" value="Genomic_DNA"/>
</dbReference>
<dbReference type="PANTHER" id="PTHR30481">
    <property type="entry name" value="DNA ADENINE METHYLASE"/>
    <property type="match status" value="1"/>
</dbReference>
<keyword evidence="4 7" id="KW-0808">Transferase</keyword>
<evidence type="ECO:0000256" key="2">
    <source>
        <dbReference type="ARBA" id="ARBA00011900"/>
    </source>
</evidence>
<dbReference type="PANTHER" id="PTHR30481:SF2">
    <property type="entry name" value="SITE-SPECIFIC DNA-METHYLTRANSFERASE (ADENINE-SPECIFIC)"/>
    <property type="match status" value="1"/>
</dbReference>
<evidence type="ECO:0000256" key="6">
    <source>
        <dbReference type="ARBA" id="ARBA00047942"/>
    </source>
</evidence>
<dbReference type="Gene3D" id="1.10.1020.10">
    <property type="entry name" value="Adenine-specific Methyltransferase, Domain 2"/>
    <property type="match status" value="1"/>
</dbReference>
<dbReference type="InterPro" id="IPR029063">
    <property type="entry name" value="SAM-dependent_MTases_sf"/>
</dbReference>
<reference evidence="8" key="2">
    <citation type="journal article" date="2019" name="MicrobiologyOpen">
        <title>High-quality draft genome sequence of Gaiella occulta isolated from a 150 meter deep mineral water borehole and comparison with the genome sequences of other deep-branching lineages of the phylum Actinobacteria.</title>
        <authorList>
            <person name="Severino R."/>
            <person name="Froufe H.J.C."/>
            <person name="Barroso C."/>
            <person name="Albuquerque L."/>
            <person name="Lobo-da-Cunha A."/>
            <person name="da Costa M.S."/>
            <person name="Egas C."/>
        </authorList>
    </citation>
    <scope>NUCLEOTIDE SEQUENCE [LARGE SCALE GENOMIC DNA]</scope>
    <source>
        <strain evidence="8">F2-233</strain>
    </source>
</reference>
<dbReference type="SUPFAM" id="SSF53335">
    <property type="entry name" value="S-adenosyl-L-methionine-dependent methyltransferases"/>
    <property type="match status" value="1"/>
</dbReference>
<evidence type="ECO:0000313" key="8">
    <source>
        <dbReference type="Proteomes" id="UP000254134"/>
    </source>
</evidence>
<dbReference type="GO" id="GO:0009007">
    <property type="term" value="F:site-specific DNA-methyltransferase (adenine-specific) activity"/>
    <property type="evidence" value="ECO:0007669"/>
    <property type="project" value="UniProtKB-EC"/>
</dbReference>
<sequence length="300" mass="33200">MAVAADQRYPSPLRYPGGKGKIANYIKLVILDNDLVGCEYVEPYAGGASIALSLLFEEYADRIHINDINRGVFAFWDTALRNPDELCRRIQSVPLDVTEWLRQRAIQRDPNADPVDLGFATFYLNRTSRSGIIGGGVIGGLDQSGHWKIDARFNRGQLIRRLQRIGRFASRITLTSHDAAQYLTEVLPGLERPFVYLDPPYYTNGAKLYENWYAADDHAAIAATVRRLGVPWIVSYDAVPEVAELYTSFARIGYELHYSAAIGNLSGSELMFFSPGLVAPSVASPAGVRSKVVDQARLAG</sequence>
<evidence type="ECO:0000313" key="7">
    <source>
        <dbReference type="EMBL" id="RDI73513.1"/>
    </source>
</evidence>
<organism evidence="7 8">
    <name type="scientific">Gaiella occulta</name>
    <dbReference type="NCBI Taxonomy" id="1002870"/>
    <lineage>
        <taxon>Bacteria</taxon>
        <taxon>Bacillati</taxon>
        <taxon>Actinomycetota</taxon>
        <taxon>Thermoleophilia</taxon>
        <taxon>Gaiellales</taxon>
        <taxon>Gaiellaceae</taxon>
        <taxon>Gaiella</taxon>
    </lineage>
</organism>
<dbReference type="GO" id="GO:1904047">
    <property type="term" value="F:S-adenosyl-L-methionine binding"/>
    <property type="evidence" value="ECO:0007669"/>
    <property type="project" value="TreeGrafter"/>
</dbReference>
<gene>
    <name evidence="7" type="ORF">Gocc_2869</name>
</gene>
<dbReference type="GO" id="GO:0032259">
    <property type="term" value="P:methylation"/>
    <property type="evidence" value="ECO:0007669"/>
    <property type="project" value="UniProtKB-KW"/>
</dbReference>
<dbReference type="GO" id="GO:0009307">
    <property type="term" value="P:DNA restriction-modification system"/>
    <property type="evidence" value="ECO:0007669"/>
    <property type="project" value="InterPro"/>
</dbReference>
<keyword evidence="5" id="KW-0949">S-adenosyl-L-methionine</keyword>
<dbReference type="GO" id="GO:0043565">
    <property type="term" value="F:sequence-specific DNA binding"/>
    <property type="evidence" value="ECO:0007669"/>
    <property type="project" value="TreeGrafter"/>
</dbReference>
<comment type="similarity">
    <text evidence="1">Belongs to the N(4)/N(6)-methyltransferase family.</text>
</comment>
<comment type="caution">
    <text evidence="7">The sequence shown here is derived from an EMBL/GenBank/DDBJ whole genome shotgun (WGS) entry which is preliminary data.</text>
</comment>
<dbReference type="Gene3D" id="3.40.50.150">
    <property type="entry name" value="Vaccinia Virus protein VP39"/>
    <property type="match status" value="1"/>
</dbReference>
<dbReference type="Pfam" id="PF02086">
    <property type="entry name" value="MethyltransfD12"/>
    <property type="match status" value="1"/>
</dbReference>
<dbReference type="Proteomes" id="UP000254134">
    <property type="component" value="Unassembled WGS sequence"/>
</dbReference>
<dbReference type="InterPro" id="IPR012327">
    <property type="entry name" value="MeTrfase_D12"/>
</dbReference>
<keyword evidence="8" id="KW-1185">Reference proteome</keyword>
<dbReference type="PIRSF" id="PIRSF000398">
    <property type="entry name" value="M_m6A_EcoRV"/>
    <property type="match status" value="1"/>
</dbReference>
<dbReference type="InterPro" id="IPR012263">
    <property type="entry name" value="M_m6A_EcoRV"/>
</dbReference>
<accession>A0A7M2YTU8</accession>
<keyword evidence="3 7" id="KW-0489">Methyltransferase</keyword>
<evidence type="ECO:0000256" key="5">
    <source>
        <dbReference type="ARBA" id="ARBA00022691"/>
    </source>
</evidence>
<dbReference type="EC" id="2.1.1.72" evidence="2"/>
<dbReference type="InterPro" id="IPR023095">
    <property type="entry name" value="Ade_MeTrfase_dom_2"/>
</dbReference>
<name>A0A7M2YTU8_9ACTN</name>
<dbReference type="GO" id="GO:0006298">
    <property type="term" value="P:mismatch repair"/>
    <property type="evidence" value="ECO:0007669"/>
    <property type="project" value="TreeGrafter"/>
</dbReference>
<evidence type="ECO:0000256" key="3">
    <source>
        <dbReference type="ARBA" id="ARBA00022603"/>
    </source>
</evidence>